<organism evidence="4 5">
    <name type="scientific">Patagioenas fasciata monilis</name>
    <dbReference type="NCBI Taxonomy" id="372326"/>
    <lineage>
        <taxon>Eukaryota</taxon>
        <taxon>Metazoa</taxon>
        <taxon>Chordata</taxon>
        <taxon>Craniata</taxon>
        <taxon>Vertebrata</taxon>
        <taxon>Euteleostomi</taxon>
        <taxon>Archelosauria</taxon>
        <taxon>Archosauria</taxon>
        <taxon>Dinosauria</taxon>
        <taxon>Saurischia</taxon>
        <taxon>Theropoda</taxon>
        <taxon>Coelurosauria</taxon>
        <taxon>Aves</taxon>
        <taxon>Neognathae</taxon>
        <taxon>Neoaves</taxon>
        <taxon>Columbimorphae</taxon>
        <taxon>Columbiformes</taxon>
        <taxon>Columbidae</taxon>
        <taxon>Patagioenas</taxon>
    </lineage>
</organism>
<dbReference type="CDD" id="cd19574">
    <property type="entry name" value="serpinE3"/>
    <property type="match status" value="1"/>
</dbReference>
<dbReference type="InterPro" id="IPR046365">
    <property type="entry name" value="FAM124_dom"/>
</dbReference>
<proteinExistence type="inferred from homology"/>
<dbReference type="SMART" id="SM00093">
    <property type="entry name" value="SERPIN"/>
    <property type="match status" value="1"/>
</dbReference>
<dbReference type="InterPro" id="IPR031172">
    <property type="entry name" value="Serpin_E3"/>
</dbReference>
<comment type="similarity">
    <text evidence="2">Belongs to the serpin family.</text>
</comment>
<evidence type="ECO:0000313" key="4">
    <source>
        <dbReference type="EMBL" id="OPJ67148.1"/>
    </source>
</evidence>
<dbReference type="OrthoDB" id="8179360at2759"/>
<protein>
    <submittedName>
        <fullName evidence="4">Serpin E3 isoform A</fullName>
    </submittedName>
</protein>
<evidence type="ECO:0000259" key="3">
    <source>
        <dbReference type="SMART" id="SM00093"/>
    </source>
</evidence>
<evidence type="ECO:0000256" key="2">
    <source>
        <dbReference type="RuleBase" id="RU000411"/>
    </source>
</evidence>
<feature type="domain" description="Serpin" evidence="3">
    <location>
        <begin position="392"/>
        <end position="755"/>
    </location>
</feature>
<evidence type="ECO:0000256" key="1">
    <source>
        <dbReference type="ARBA" id="ARBA00006440"/>
    </source>
</evidence>
<comment type="similarity">
    <text evidence="1">Belongs to the FAM124 family.</text>
</comment>
<dbReference type="Proteomes" id="UP000190648">
    <property type="component" value="Unassembled WGS sequence"/>
</dbReference>
<dbReference type="STRING" id="372326.A0A1V4J4R6"/>
<evidence type="ECO:0000313" key="5">
    <source>
        <dbReference type="Proteomes" id="UP000190648"/>
    </source>
</evidence>
<dbReference type="AlphaFoldDB" id="A0A1V4J4R6"/>
<name>A0A1V4J4R6_PATFA</name>
<dbReference type="InterPro" id="IPR042185">
    <property type="entry name" value="Serpin_sf_2"/>
</dbReference>
<dbReference type="InterPro" id="IPR029380">
    <property type="entry name" value="FAM124"/>
</dbReference>
<dbReference type="InterPro" id="IPR042178">
    <property type="entry name" value="Serpin_sf_1"/>
</dbReference>
<gene>
    <name evidence="4" type="primary">SERPINE3</name>
    <name evidence="4" type="ORF">AV530_017053</name>
</gene>
<dbReference type="PANTHER" id="PTHR14715">
    <property type="entry name" value="FAM124 DOMAIN-CONTAINING PROTEIN-RELATED"/>
    <property type="match status" value="1"/>
</dbReference>
<dbReference type="Gene3D" id="3.30.497.10">
    <property type="entry name" value="Antithrombin, subunit I, domain 2"/>
    <property type="match status" value="1"/>
</dbReference>
<accession>A0A1V4J4R6</accession>
<comment type="caution">
    <text evidence="4">The sequence shown here is derived from an EMBL/GenBank/DDBJ whole genome shotgun (WGS) entry which is preliminary data.</text>
</comment>
<dbReference type="InterPro" id="IPR023796">
    <property type="entry name" value="Serpin_dom"/>
</dbReference>
<dbReference type="Pfam" id="PF15067">
    <property type="entry name" value="FAM124"/>
    <property type="match status" value="1"/>
</dbReference>
<reference evidence="4 5" key="1">
    <citation type="submission" date="2016-02" db="EMBL/GenBank/DDBJ databases">
        <title>Band-tailed pigeon sequencing and assembly.</title>
        <authorList>
            <person name="Soares A.E."/>
            <person name="Novak B.J."/>
            <person name="Rice E.S."/>
            <person name="O'Connell B."/>
            <person name="Chang D."/>
            <person name="Weber S."/>
            <person name="Shapiro B."/>
        </authorList>
    </citation>
    <scope>NUCLEOTIDE SEQUENCE [LARGE SCALE GENOMIC DNA]</scope>
    <source>
        <strain evidence="4">BTP2013</strain>
        <tissue evidence="4">Blood</tissue>
    </source>
</reference>
<dbReference type="SUPFAM" id="SSF56574">
    <property type="entry name" value="Serpins"/>
    <property type="match status" value="1"/>
</dbReference>
<dbReference type="InterPro" id="IPR036186">
    <property type="entry name" value="Serpin_sf"/>
</dbReference>
<dbReference type="EMBL" id="LSYS01009367">
    <property type="protein sequence ID" value="OPJ67148.1"/>
    <property type="molecule type" value="Genomic_DNA"/>
</dbReference>
<dbReference type="Gene3D" id="2.30.39.10">
    <property type="entry name" value="Alpha-1-antitrypsin, domain 1"/>
    <property type="match status" value="1"/>
</dbReference>
<dbReference type="PANTHER" id="PTHR14715:SF4">
    <property type="entry name" value="PROTEIN FAM124A"/>
    <property type="match status" value="1"/>
</dbReference>
<keyword evidence="5" id="KW-1185">Reference proteome</keyword>
<sequence>MSSTSSELSVEGIQDPFLVSVHIITDPGESKTLQQAIDKLLAWIHPDLQLFRVSERRVPKKRRKPCKAGVSQPALAVILFLQEEYGEEPILQLHETFQRPPWRYHHTEKVHGKFLPYMPCSQDFYTLAPETPLWAIRPVHYGKEIIRFTIYCRSENFVDILKLYELILKRPVCQKKEDFCVFPVYSNMEIDIQFSLKKLPKGQVPIPTESAVLEFRVKDVGQLVPLLPNPCSPISEGRWQTEDHDGNRILLQQARSWCRKSEKQNKQPYPSVSTDSHFTTLPTFLPQSHQSVPEQPKEMGQNKSHDLLFAPLPIKEGDKTYIDSFHSDTQKDTERQDNLTELTVWLSVEECSQLAFMLPISFSAFILSACCLAKGNCISYDELKELKTEFAISLYQHVSEAGNRTNLVVSPASVAVSLELLQFGAQGNTFTELQESLGYNIHDQSVQDFLQTSYEGVTDPSQGTALQLACSFFVDTGVQLSPRFAARAARWANSSLQQTNLTDPNRTTAQIQEWITGHLGDGDVRGMTLESAGSPLSQVALVTTMYFKSTWQKKFSFLDTQMLPFTTAAGSTLNVPTMHHTAEVNYGQFQTAALEAFSVVELPYLGEKFSMFLVLPSHRRTSLSQIESQLSAKTINLWANSLKRTKMDIFLPRFSIQSLFDLKTVFSALGIRDAFDPITANFKGISEQSSLYISEAIHKAEIEVTEDGTKASGATAMVLLKRSRTPIFKADRPFTFFLRQTNTGSVLFIGRVTNPS</sequence>
<dbReference type="Pfam" id="PF00079">
    <property type="entry name" value="Serpin"/>
    <property type="match status" value="1"/>
</dbReference>